<sequence length="324" mass="33077">MTATVSEGGQGDGPALFDCDLLLGRHPSSATESSPASLLARLADLGAIGGLVCSLRAATLQLRAGNDEALAAAREQPSLVAAGTLDLRDPYASLAEIERLAAVGVRAFRLLPDAQHTPPTAPGLRRIARELAARGLIALVEGDLRVVWPPFAGLDARVVLLDAHAYHLGDLRLLCEDEPGFHASTRQLVGPDSLERLAATVGADRLLFGTASPVFDAEPVALRLRRSGLSRAEAALIGAGNAARLFGLPATPGAALGTGEASSGAASVGVASEGAGPSSEQRRSATDYGPPNRPAPPLPQLGRSNPPVQQAAKPVPASEPGGAR</sequence>
<feature type="compositionally biased region" description="Low complexity" evidence="1">
    <location>
        <begin position="267"/>
        <end position="279"/>
    </location>
</feature>
<accession>A0AAC9PT68</accession>
<dbReference type="InterPro" id="IPR032466">
    <property type="entry name" value="Metal_Hydrolase"/>
</dbReference>
<organism evidence="3 4">
    <name type="scientific">Actinoalloteichus fjordicus</name>
    <dbReference type="NCBI Taxonomy" id="1612552"/>
    <lineage>
        <taxon>Bacteria</taxon>
        <taxon>Bacillati</taxon>
        <taxon>Actinomycetota</taxon>
        <taxon>Actinomycetes</taxon>
        <taxon>Pseudonocardiales</taxon>
        <taxon>Pseudonocardiaceae</taxon>
        <taxon>Actinoalloteichus</taxon>
    </lineage>
</organism>
<keyword evidence="4" id="KW-1185">Reference proteome</keyword>
<dbReference type="GO" id="GO:0016787">
    <property type="term" value="F:hydrolase activity"/>
    <property type="evidence" value="ECO:0007669"/>
    <property type="project" value="UniProtKB-KW"/>
</dbReference>
<evidence type="ECO:0000259" key="2">
    <source>
        <dbReference type="Pfam" id="PF04909"/>
    </source>
</evidence>
<reference evidence="4" key="1">
    <citation type="submission" date="2016-06" db="EMBL/GenBank/DDBJ databases">
        <title>Complete genome sequence of Actinoalloteichus fjordicus DSM 46855 (=ADI127-17), type strain of the new species Actinoalloteichus fjordicus.</title>
        <authorList>
            <person name="Ruckert C."/>
            <person name="Nouioui I."/>
            <person name="Willmese J."/>
            <person name="van Wezel G."/>
            <person name="Klenk H.-P."/>
            <person name="Kalinowski J."/>
            <person name="Zotchev S.B."/>
        </authorList>
    </citation>
    <scope>NUCLEOTIDE SEQUENCE [LARGE SCALE GENOMIC DNA]</scope>
    <source>
        <strain evidence="4">ADI127-7</strain>
    </source>
</reference>
<dbReference type="AlphaFoldDB" id="A0AAC9PT68"/>
<evidence type="ECO:0000313" key="3">
    <source>
        <dbReference type="EMBL" id="APU15770.1"/>
    </source>
</evidence>
<gene>
    <name evidence="3" type="ORF">UA74_18710</name>
</gene>
<name>A0AAC9PT68_9PSEU</name>
<feature type="region of interest" description="Disordered" evidence="1">
    <location>
        <begin position="267"/>
        <end position="324"/>
    </location>
</feature>
<dbReference type="Proteomes" id="UP000185511">
    <property type="component" value="Chromosome"/>
</dbReference>
<feature type="domain" description="Amidohydrolase-related" evidence="2">
    <location>
        <begin position="191"/>
        <end position="248"/>
    </location>
</feature>
<dbReference type="RefSeq" id="WP_075741439.1">
    <property type="nucleotide sequence ID" value="NZ_CP016076.1"/>
</dbReference>
<evidence type="ECO:0000313" key="4">
    <source>
        <dbReference type="Proteomes" id="UP000185511"/>
    </source>
</evidence>
<dbReference type="Gene3D" id="3.20.20.140">
    <property type="entry name" value="Metal-dependent hydrolases"/>
    <property type="match status" value="1"/>
</dbReference>
<dbReference type="InterPro" id="IPR006680">
    <property type="entry name" value="Amidohydro-rel"/>
</dbReference>
<dbReference type="KEGG" id="acad:UA74_18710"/>
<dbReference type="Pfam" id="PF04909">
    <property type="entry name" value="Amidohydro_2"/>
    <property type="match status" value="1"/>
</dbReference>
<evidence type="ECO:0000256" key="1">
    <source>
        <dbReference type="SAM" id="MobiDB-lite"/>
    </source>
</evidence>
<dbReference type="EMBL" id="CP016076">
    <property type="protein sequence ID" value="APU15770.1"/>
    <property type="molecule type" value="Genomic_DNA"/>
</dbReference>
<proteinExistence type="predicted"/>
<dbReference type="SUPFAM" id="SSF51556">
    <property type="entry name" value="Metallo-dependent hydrolases"/>
    <property type="match status" value="1"/>
</dbReference>
<feature type="compositionally biased region" description="Low complexity" evidence="1">
    <location>
        <begin position="306"/>
        <end position="316"/>
    </location>
</feature>
<protein>
    <submittedName>
        <fullName evidence="3">TIM-barrel fold metal-dependent hydrolase</fullName>
    </submittedName>
</protein>
<keyword evidence="3" id="KW-0378">Hydrolase</keyword>